<evidence type="ECO:0000256" key="1">
    <source>
        <dbReference type="SAM" id="MobiDB-lite"/>
    </source>
</evidence>
<keyword evidence="3" id="KW-1185">Reference proteome</keyword>
<accession>A0ABX0A987</accession>
<gene>
    <name evidence="2" type="ORF">DT603_04225</name>
</gene>
<evidence type="ECO:0000313" key="2">
    <source>
        <dbReference type="EMBL" id="NDK38046.1"/>
    </source>
</evidence>
<evidence type="ECO:0000313" key="3">
    <source>
        <dbReference type="Proteomes" id="UP001429354"/>
    </source>
</evidence>
<feature type="compositionally biased region" description="Pro residues" evidence="1">
    <location>
        <begin position="36"/>
        <end position="46"/>
    </location>
</feature>
<protein>
    <submittedName>
        <fullName evidence="2">Uncharacterized protein</fullName>
    </submittedName>
</protein>
<feature type="region of interest" description="Disordered" evidence="1">
    <location>
        <begin position="1"/>
        <end position="98"/>
    </location>
</feature>
<feature type="compositionally biased region" description="Polar residues" evidence="1">
    <location>
        <begin position="72"/>
        <end position="84"/>
    </location>
</feature>
<reference evidence="2 3" key="1">
    <citation type="submission" date="2018-07" db="EMBL/GenBank/DDBJ databases">
        <title>Whole genome Sequencing of Pseudoxanthomonas gei KCTC 32298 (T).</title>
        <authorList>
            <person name="Kumar S."/>
            <person name="Bansal K."/>
            <person name="Kaur A."/>
            <person name="Patil P."/>
            <person name="Sharma S."/>
            <person name="Patil P.B."/>
        </authorList>
    </citation>
    <scope>NUCLEOTIDE SEQUENCE [LARGE SCALE GENOMIC DNA]</scope>
    <source>
        <strain evidence="2 3">KCTC 32298</strain>
    </source>
</reference>
<proteinExistence type="predicted"/>
<name>A0ABX0A987_9GAMM</name>
<dbReference type="Proteomes" id="UP001429354">
    <property type="component" value="Unassembled WGS sequence"/>
</dbReference>
<organism evidence="2 3">
    <name type="scientific">Pseudoxanthomonas gei</name>
    <dbReference type="NCBI Taxonomy" id="1383030"/>
    <lineage>
        <taxon>Bacteria</taxon>
        <taxon>Pseudomonadati</taxon>
        <taxon>Pseudomonadota</taxon>
        <taxon>Gammaproteobacteria</taxon>
        <taxon>Lysobacterales</taxon>
        <taxon>Lysobacteraceae</taxon>
        <taxon>Pseudoxanthomonas</taxon>
    </lineage>
</organism>
<dbReference type="EMBL" id="QOVG01000002">
    <property type="protein sequence ID" value="NDK38046.1"/>
    <property type="molecule type" value="Genomic_DNA"/>
</dbReference>
<comment type="caution">
    <text evidence="2">The sequence shown here is derived from an EMBL/GenBank/DDBJ whole genome shotgun (WGS) entry which is preliminary data.</text>
</comment>
<feature type="compositionally biased region" description="Low complexity" evidence="1">
    <location>
        <begin position="23"/>
        <end position="33"/>
    </location>
</feature>
<sequence>MRTRHRSHTPDARPRWRRPRPAPEAGAPLPASAFPFRPPDTGPAPAPASWQGRHSHRPPTFRSRPPCAPESPLSSKAAPSQRCTGRSCHRNVRVASWW</sequence>